<dbReference type="Proteomes" id="UP000203589">
    <property type="component" value="Chromosome"/>
</dbReference>
<dbReference type="Pfam" id="PF01408">
    <property type="entry name" value="GFO_IDH_MocA"/>
    <property type="match status" value="1"/>
</dbReference>
<evidence type="ECO:0000313" key="7">
    <source>
        <dbReference type="Proteomes" id="UP000203589"/>
    </source>
</evidence>
<feature type="region of interest" description="Disordered" evidence="3">
    <location>
        <begin position="326"/>
        <end position="353"/>
    </location>
</feature>
<dbReference type="PANTHER" id="PTHR22604:SF105">
    <property type="entry name" value="TRANS-1,2-DIHYDROBENZENE-1,2-DIOL DEHYDROGENASE"/>
    <property type="match status" value="1"/>
</dbReference>
<accession>A0A222E7C1</accession>
<dbReference type="Pfam" id="PF22725">
    <property type="entry name" value="GFO_IDH_MocA_C3"/>
    <property type="match status" value="1"/>
</dbReference>
<feature type="domain" description="GFO/IDH/MocA-like oxidoreductase" evidence="5">
    <location>
        <begin position="136"/>
        <end position="253"/>
    </location>
</feature>
<dbReference type="AlphaFoldDB" id="A0A222E7C1"/>
<organism evidence="6 7">
    <name type="scientific">Antarctobacter heliothermus</name>
    <dbReference type="NCBI Taxonomy" id="74033"/>
    <lineage>
        <taxon>Bacteria</taxon>
        <taxon>Pseudomonadati</taxon>
        <taxon>Pseudomonadota</taxon>
        <taxon>Alphaproteobacteria</taxon>
        <taxon>Rhodobacterales</taxon>
        <taxon>Roseobacteraceae</taxon>
        <taxon>Antarctobacter</taxon>
    </lineage>
</organism>
<dbReference type="PRINTS" id="PR01775">
    <property type="entry name" value="GLFROXRDTASE"/>
</dbReference>
<reference evidence="6 7" key="1">
    <citation type="submission" date="2017-07" db="EMBL/GenBank/DDBJ databases">
        <title>Genome Sequence of Antarctobacter heliothermus Strain SMS3 Isolated from a culture of the Diatom Skeletonema marinoi.</title>
        <authorList>
            <person name="Topel M."/>
            <person name="Pinder M.I.M."/>
            <person name="Johansson O.N."/>
            <person name="Kourtchenko O."/>
            <person name="Godhe A."/>
            <person name="Clarke A.K."/>
        </authorList>
    </citation>
    <scope>NUCLEOTIDE SEQUENCE [LARGE SCALE GENOMIC DNA]</scope>
    <source>
        <strain evidence="6 7">SMS3</strain>
    </source>
</reference>
<dbReference type="SUPFAM" id="SSF51735">
    <property type="entry name" value="NAD(P)-binding Rossmann-fold domains"/>
    <property type="match status" value="1"/>
</dbReference>
<dbReference type="SUPFAM" id="SSF55347">
    <property type="entry name" value="Glyceraldehyde-3-phosphate dehydrogenase-like, C-terminal domain"/>
    <property type="match status" value="1"/>
</dbReference>
<evidence type="ECO:0000256" key="1">
    <source>
        <dbReference type="ARBA" id="ARBA00010928"/>
    </source>
</evidence>
<dbReference type="EC" id="1.1.99.28" evidence="6"/>
<dbReference type="PANTHER" id="PTHR22604">
    <property type="entry name" value="OXIDOREDUCTASES"/>
    <property type="match status" value="1"/>
</dbReference>
<evidence type="ECO:0000256" key="2">
    <source>
        <dbReference type="ARBA" id="ARBA00023002"/>
    </source>
</evidence>
<dbReference type="Gene3D" id="3.40.50.720">
    <property type="entry name" value="NAD(P)-binding Rossmann-like Domain"/>
    <property type="match status" value="1"/>
</dbReference>
<proteinExistence type="inferred from homology"/>
<keyword evidence="2 6" id="KW-0560">Oxidoreductase</keyword>
<dbReference type="InterPro" id="IPR050984">
    <property type="entry name" value="Gfo/Idh/MocA_domain"/>
</dbReference>
<dbReference type="InterPro" id="IPR036291">
    <property type="entry name" value="NAD(P)-bd_dom_sf"/>
</dbReference>
<dbReference type="InterPro" id="IPR008354">
    <property type="entry name" value="Glc-Fru_OxRdtase_bac"/>
</dbReference>
<evidence type="ECO:0000256" key="3">
    <source>
        <dbReference type="SAM" id="MobiDB-lite"/>
    </source>
</evidence>
<feature type="domain" description="Gfo/Idh/MocA-like oxidoreductase N-terminal" evidence="4">
    <location>
        <begin position="4"/>
        <end position="125"/>
    </location>
</feature>
<dbReference type="Gene3D" id="3.30.360.10">
    <property type="entry name" value="Dihydrodipicolinate Reductase, domain 2"/>
    <property type="match status" value="1"/>
</dbReference>
<dbReference type="InterPro" id="IPR055170">
    <property type="entry name" value="GFO_IDH_MocA-like_dom"/>
</dbReference>
<gene>
    <name evidence="6" type="ORF">ANTHELSMS3_03464</name>
</gene>
<dbReference type="GO" id="GO:0047061">
    <property type="term" value="F:glucose-fructose oxidoreductase activity"/>
    <property type="evidence" value="ECO:0007669"/>
    <property type="project" value="UniProtKB-EC"/>
</dbReference>
<dbReference type="InterPro" id="IPR000683">
    <property type="entry name" value="Gfo/Idh/MocA-like_OxRdtase_N"/>
</dbReference>
<evidence type="ECO:0000313" key="6">
    <source>
        <dbReference type="EMBL" id="ASP22094.1"/>
    </source>
</evidence>
<dbReference type="KEGG" id="aht:ANTHELSMS3_03464"/>
<sequence>MDKVRYAVVGAGWISQIAFMPAVAQTGNSEISAIVSGSGPAAQELARFHGGAEVVDYDGYDALLASDRIDAVYIALPNSLHADYTIRALRAGKHALVEKPLAPTVAECEAMITASDASGALLMTAYRLHHEPGTVEVLERIRRGEIGDPRLFSSVFGFQSDAGNHRLRAEHWGGPLQDIGVYCLNAARHVFGDEPIEVCAMGSHGDNDPRFAEVEETVAVTMRFPRGRLAQFVASFGTDAQDSYTVLGTKGTLQIDPAYRFETHLALRQLADGAEQSVYTAADCDHFGAQTAYFSECILRGTRPENDGAEGLADVTIMRAIEAAMQTGQSQKITLPPRPSHPGPDTLRDVPRTDRRLVF</sequence>
<evidence type="ECO:0000259" key="5">
    <source>
        <dbReference type="Pfam" id="PF22725"/>
    </source>
</evidence>
<evidence type="ECO:0000259" key="4">
    <source>
        <dbReference type="Pfam" id="PF01408"/>
    </source>
</evidence>
<keyword evidence="7" id="KW-1185">Reference proteome</keyword>
<comment type="similarity">
    <text evidence="1">Belongs to the Gfo/Idh/MocA family.</text>
</comment>
<dbReference type="EMBL" id="CP022540">
    <property type="protein sequence ID" value="ASP22094.1"/>
    <property type="molecule type" value="Genomic_DNA"/>
</dbReference>
<protein>
    <submittedName>
        <fullName evidence="6">Glucose--fructose oxidoreductase</fullName>
        <ecNumber evidence="6">1.1.99.28</ecNumber>
    </submittedName>
</protein>
<name>A0A222E7C1_9RHOB</name>
<dbReference type="OrthoDB" id="9815825at2"/>
<dbReference type="RefSeq" id="WP_094035929.1">
    <property type="nucleotide sequence ID" value="NZ_CP022540.1"/>
</dbReference>
<dbReference type="GO" id="GO:0000166">
    <property type="term" value="F:nucleotide binding"/>
    <property type="evidence" value="ECO:0007669"/>
    <property type="project" value="InterPro"/>
</dbReference>